<sequence>MENWDFWKQWSQVMDKIYFFVLAGEGIQRILGVVEKSDILAWEENVNRPLTIKDPKVMDLAPVPGQVGALQILINSIFPINTDQEMVKVVPSLLHVFGEIKDDVCAGAGGFYLSYREAVAGWKAKRSGILAPTPNDMANIAKGPDGRPQH</sequence>
<proteinExistence type="predicted"/>
<evidence type="ECO:0000313" key="1">
    <source>
        <dbReference type="EMBL" id="KKL05249.1"/>
    </source>
</evidence>
<protein>
    <submittedName>
        <fullName evidence="1">Uncharacterized protein</fullName>
    </submittedName>
</protein>
<accession>A0A0F9A6S2</accession>
<gene>
    <name evidence="1" type="ORF">LCGC14_2607940</name>
</gene>
<reference evidence="1" key="1">
    <citation type="journal article" date="2015" name="Nature">
        <title>Complex archaea that bridge the gap between prokaryotes and eukaryotes.</title>
        <authorList>
            <person name="Spang A."/>
            <person name="Saw J.H."/>
            <person name="Jorgensen S.L."/>
            <person name="Zaremba-Niedzwiedzka K."/>
            <person name="Martijn J."/>
            <person name="Lind A.E."/>
            <person name="van Eijk R."/>
            <person name="Schleper C."/>
            <person name="Guy L."/>
            <person name="Ettema T.J."/>
        </authorList>
    </citation>
    <scope>NUCLEOTIDE SEQUENCE</scope>
</reference>
<organism evidence="1">
    <name type="scientific">marine sediment metagenome</name>
    <dbReference type="NCBI Taxonomy" id="412755"/>
    <lineage>
        <taxon>unclassified sequences</taxon>
        <taxon>metagenomes</taxon>
        <taxon>ecological metagenomes</taxon>
    </lineage>
</organism>
<dbReference type="AlphaFoldDB" id="A0A0F9A6S2"/>
<comment type="caution">
    <text evidence="1">The sequence shown here is derived from an EMBL/GenBank/DDBJ whole genome shotgun (WGS) entry which is preliminary data.</text>
</comment>
<name>A0A0F9A6S2_9ZZZZ</name>
<dbReference type="EMBL" id="LAZR01044198">
    <property type="protein sequence ID" value="KKL05249.1"/>
    <property type="molecule type" value="Genomic_DNA"/>
</dbReference>